<dbReference type="InterPro" id="IPR035437">
    <property type="entry name" value="SNase_OB-fold_sf"/>
</dbReference>
<dbReference type="GO" id="GO:0005737">
    <property type="term" value="C:cytoplasm"/>
    <property type="evidence" value="ECO:0007669"/>
    <property type="project" value="UniProtKB-ARBA"/>
</dbReference>
<accession>A0A3S3P4P5</accession>
<dbReference type="PROSITE" id="PS50304">
    <property type="entry name" value="TUDOR"/>
    <property type="match status" value="3"/>
</dbReference>
<dbReference type="SMART" id="SM00333">
    <property type="entry name" value="TUDOR"/>
    <property type="match status" value="4"/>
</dbReference>
<comment type="caution">
    <text evidence="5">The sequence shown here is derived from an EMBL/GenBank/DDBJ whole genome shotgun (WGS) entry which is preliminary data.</text>
</comment>
<feature type="domain" description="Tudor" evidence="4">
    <location>
        <begin position="1227"/>
        <end position="1291"/>
    </location>
</feature>
<feature type="domain" description="Tudor" evidence="4">
    <location>
        <begin position="664"/>
        <end position="727"/>
    </location>
</feature>
<gene>
    <name evidence="5" type="ORF">B4U79_16352</name>
</gene>
<dbReference type="PANTHER" id="PTHR16442:SF1">
    <property type="entry name" value="RING FINGER PROTEIN 17"/>
    <property type="match status" value="1"/>
</dbReference>
<dbReference type="PANTHER" id="PTHR16442">
    <property type="entry name" value="RING FINGER PROTEIN 17"/>
    <property type="match status" value="1"/>
</dbReference>
<proteinExistence type="predicted"/>
<keyword evidence="3" id="KW-0862">Zinc</keyword>
<dbReference type="STRING" id="1965070.A0A3S3P4P5"/>
<evidence type="ECO:0000256" key="3">
    <source>
        <dbReference type="ARBA" id="ARBA00022833"/>
    </source>
</evidence>
<evidence type="ECO:0000259" key="4">
    <source>
        <dbReference type="PROSITE" id="PS50304"/>
    </source>
</evidence>
<sequence>MYHCSKNECEQKTNKNESGSKERKQFVPLYLLACAHSVCELCVIQTVQRNDTFVRCDLCLINTDIEQNVIKNVNERHALNGYDFSLESKSTNVDKISSDDSLPIDSYVLGEAFNSGLIEVNKAVEAIDIDAENKIDGNASFEKAQTVSDFELEDDQFLTSIPECVLNKANPEFLKAIDFAVKAVVELRQSAKNIRDERIKVDNQAAKMKEDAKENFHFLHSLLQIREKEVEKEIVDRFNKRKIELDKNELELIQQRKKLKSLILKSTHIFSEEDRKRFEAELLDAASQPVIFEVGSIPESETTLEFEDTLRRSLRHYAKFPKSNFNYSQMYTLLPLKKSNTQTVPIKQPDLQNNSFEIDEPEEESNENENTELKRIKEEIVTVTSILNPEHFYVVLASGDEKAEIMQTEIDNWCGTEYRHTPALGTINPGDYCFAYSKLYGKWCRGVFGGCYEILNDVTKRSNELLPTYLNKTYLAKINFLDFGSQQEIPYDDIREKKEELFDFKLYPKLVIRCALHNIEPIATHWETTAIDKMKQFSSNRKLFMYVKEIINGIYYVDLSHDEIKDVSNGQASLIEILVFNDLAKLKGKENEVHHFAKKLVKAYSFYAPFEIGFNYSVIVVHLESPDLFYVNIASAQSKLMTLLKQLQVYKSAEIPEDLYRIYVPLVNLPCVAPFVYEEAKTMDYYRAIITQVHSDEEVTVQYVDFGNKKRLKTSDLRLIKDEFLTLECQAIPCKLIDVKPAYAFKWNTNAINAFKKLLDSVFSEVGQILSMNVYDYDDSGKACVVLHRFDGQSTSINLNAALVDEGFAQSTGELSRKAERGHIDTNGIDETQDIELIDRNDLSTSLQDLSAYRVLREMNERNKAGETSKKESLIKVTISYVKSPDEFWIQLAATEVLFKSFEQSLNEELNDSQSYHSLFGSLLVNLPLEVNEICVYKDSIGVEAHWRRAIVLEVLPDLNNLDHQAQMYRIFVLDYGVTILCKRSSILKLPKNSQFLKNGSFSISCRLIGLKPSEGEAWAATALEKFQNFLEMHKNDLYILIKEELPEDETIAVAVALIAKETVIPGPLDPKKTTYHSIKNILIREGVAMPLSRRQKVNASESDDEEDLNTINPALFSASYDSKQAMPFSLTDKTSLLSQLKQAHRLIRNRKQSIKKQTLQTDLKYLDPEFPADSEFKAVVTEVDQDLNIHFRIVTTDGSPQPISIINQTITQALRERECLTPFTGHYEVGRACTAYFDFDQTWNRAEIQGVVRDETTNCGVLTVRFVDYGNVDQLFTEKLSSDVFNIEIPKLGLYGQLHNCKLFDESLRGKLMSEMNAILVDKTLKFRWEVSL</sequence>
<reference evidence="5 6" key="1">
    <citation type="journal article" date="2018" name="Gigascience">
        <title>Genomes of trombidid mites reveal novel predicted allergens and laterally-transferred genes associated with secondary metabolism.</title>
        <authorList>
            <person name="Dong X."/>
            <person name="Chaisiri K."/>
            <person name="Xia D."/>
            <person name="Armstrong S.D."/>
            <person name="Fang Y."/>
            <person name="Donnelly M.J."/>
            <person name="Kadowaki T."/>
            <person name="McGarry J.W."/>
            <person name="Darby A.C."/>
            <person name="Makepeace B.L."/>
        </authorList>
    </citation>
    <scope>NUCLEOTIDE SEQUENCE [LARGE SCALE GENOMIC DNA]</scope>
    <source>
        <strain evidence="5">UoL-WK</strain>
    </source>
</reference>
<feature type="domain" description="Tudor" evidence="4">
    <location>
        <begin position="928"/>
        <end position="997"/>
    </location>
</feature>
<name>A0A3S3P4P5_9ACAR</name>
<organism evidence="5 6">
    <name type="scientific">Dinothrombium tinctorium</name>
    <dbReference type="NCBI Taxonomy" id="1965070"/>
    <lineage>
        <taxon>Eukaryota</taxon>
        <taxon>Metazoa</taxon>
        <taxon>Ecdysozoa</taxon>
        <taxon>Arthropoda</taxon>
        <taxon>Chelicerata</taxon>
        <taxon>Arachnida</taxon>
        <taxon>Acari</taxon>
        <taxon>Acariformes</taxon>
        <taxon>Trombidiformes</taxon>
        <taxon>Prostigmata</taxon>
        <taxon>Anystina</taxon>
        <taxon>Parasitengona</taxon>
        <taxon>Trombidioidea</taxon>
        <taxon>Trombidiidae</taxon>
        <taxon>Dinothrombium</taxon>
    </lineage>
</organism>
<dbReference type="InterPro" id="IPR002999">
    <property type="entry name" value="Tudor"/>
</dbReference>
<dbReference type="Proteomes" id="UP000285301">
    <property type="component" value="Unassembled WGS sequence"/>
</dbReference>
<evidence type="ECO:0000256" key="2">
    <source>
        <dbReference type="ARBA" id="ARBA00022771"/>
    </source>
</evidence>
<dbReference type="InterPro" id="IPR017907">
    <property type="entry name" value="Znf_RING_CS"/>
</dbReference>
<dbReference type="Pfam" id="PF00567">
    <property type="entry name" value="TUDOR"/>
    <property type="match status" value="3"/>
</dbReference>
<dbReference type="Gene3D" id="2.40.50.90">
    <property type="match status" value="4"/>
</dbReference>
<dbReference type="PROSITE" id="PS00518">
    <property type="entry name" value="ZF_RING_1"/>
    <property type="match status" value="1"/>
</dbReference>
<protein>
    <submittedName>
        <fullName evidence="5">RING finger protein 17-like protein</fullName>
    </submittedName>
</protein>
<keyword evidence="6" id="KW-1185">Reference proteome</keyword>
<keyword evidence="1" id="KW-0479">Metal-binding</keyword>
<keyword evidence="2" id="KW-0863">Zinc-finger</keyword>
<evidence type="ECO:0000313" key="5">
    <source>
        <dbReference type="EMBL" id="RWS05052.1"/>
    </source>
</evidence>
<evidence type="ECO:0000313" key="6">
    <source>
        <dbReference type="Proteomes" id="UP000285301"/>
    </source>
</evidence>
<dbReference type="OrthoDB" id="6433034at2759"/>
<dbReference type="SUPFAM" id="SSF63748">
    <property type="entry name" value="Tudor/PWWP/MBT"/>
    <property type="match status" value="4"/>
</dbReference>
<evidence type="ECO:0000256" key="1">
    <source>
        <dbReference type="ARBA" id="ARBA00022723"/>
    </source>
</evidence>
<dbReference type="EMBL" id="NCKU01005068">
    <property type="protein sequence ID" value="RWS05052.1"/>
    <property type="molecule type" value="Genomic_DNA"/>
</dbReference>
<dbReference type="Gene3D" id="2.30.30.140">
    <property type="match status" value="4"/>
</dbReference>
<dbReference type="GO" id="GO:0008270">
    <property type="term" value="F:zinc ion binding"/>
    <property type="evidence" value="ECO:0007669"/>
    <property type="project" value="UniProtKB-KW"/>
</dbReference>